<proteinExistence type="predicted"/>
<dbReference type="PROSITE" id="PS51257">
    <property type="entry name" value="PROKAR_LIPOPROTEIN"/>
    <property type="match status" value="1"/>
</dbReference>
<accession>A0A2Z4GGZ2</accession>
<protein>
    <recommendedName>
        <fullName evidence="4">Lipocalin-like domain-containing protein</fullName>
    </recommendedName>
</protein>
<sequence length="149" mass="15809">MKLRNALFVAAVLLNLSILTSCSTTDPEPEIPLADQIEGEYVGDSYTAGTKLITLPATNSDGVIATVRVIINKLSDSEADFIIVFKQSKAGIENSSRSQSDTIQLSKNASGDIVGTESHGYSLKYTNDTVVLDIPNADPSQSLSITASK</sequence>
<keyword evidence="3" id="KW-1185">Reference proteome</keyword>
<gene>
    <name evidence="2" type="ORF">DJ013_20685</name>
</gene>
<organism evidence="2 3">
    <name type="scientific">Arcticibacterium luteifluviistationis</name>
    <dbReference type="NCBI Taxonomy" id="1784714"/>
    <lineage>
        <taxon>Bacteria</taxon>
        <taxon>Pseudomonadati</taxon>
        <taxon>Bacteroidota</taxon>
        <taxon>Cytophagia</taxon>
        <taxon>Cytophagales</taxon>
        <taxon>Leadbetterellaceae</taxon>
        <taxon>Arcticibacterium</taxon>
    </lineage>
</organism>
<reference evidence="2 3" key="1">
    <citation type="submission" date="2018-05" db="EMBL/GenBank/DDBJ databases">
        <title>Complete genome sequence of Arcticibacterium luteifluviistationis SM1504T, a cytophagaceae bacterium isolated from Arctic surface seawater.</title>
        <authorList>
            <person name="Li Y."/>
            <person name="Qin Q.-L."/>
        </authorList>
    </citation>
    <scope>NUCLEOTIDE SEQUENCE [LARGE SCALE GENOMIC DNA]</scope>
    <source>
        <strain evidence="2 3">SM1504</strain>
    </source>
</reference>
<dbReference type="Proteomes" id="UP000249873">
    <property type="component" value="Chromosome"/>
</dbReference>
<dbReference type="OrthoDB" id="956346at2"/>
<dbReference type="KEGG" id="als:DJ013_20685"/>
<name>A0A2Z4GGZ2_9BACT</name>
<evidence type="ECO:0008006" key="4">
    <source>
        <dbReference type="Google" id="ProtNLM"/>
    </source>
</evidence>
<keyword evidence="1" id="KW-0732">Signal</keyword>
<feature type="chain" id="PRO_5016414694" description="Lipocalin-like domain-containing protein" evidence="1">
    <location>
        <begin position="26"/>
        <end position="149"/>
    </location>
</feature>
<feature type="signal peptide" evidence="1">
    <location>
        <begin position="1"/>
        <end position="25"/>
    </location>
</feature>
<dbReference type="AlphaFoldDB" id="A0A2Z4GGZ2"/>
<evidence type="ECO:0000313" key="2">
    <source>
        <dbReference type="EMBL" id="AWW00462.1"/>
    </source>
</evidence>
<dbReference type="RefSeq" id="WP_111373828.1">
    <property type="nucleotide sequence ID" value="NZ_CP029480.1"/>
</dbReference>
<evidence type="ECO:0000313" key="3">
    <source>
        <dbReference type="Proteomes" id="UP000249873"/>
    </source>
</evidence>
<evidence type="ECO:0000256" key="1">
    <source>
        <dbReference type="SAM" id="SignalP"/>
    </source>
</evidence>
<dbReference type="EMBL" id="CP029480">
    <property type="protein sequence ID" value="AWW00462.1"/>
    <property type="molecule type" value="Genomic_DNA"/>
</dbReference>